<protein>
    <submittedName>
        <fullName evidence="1">Uncharacterized protein</fullName>
    </submittedName>
</protein>
<reference evidence="1 2" key="1">
    <citation type="journal article" date="2016" name="Nat. Commun.">
        <title>Thousands of microbial genomes shed light on interconnected biogeochemical processes in an aquifer system.</title>
        <authorList>
            <person name="Anantharaman K."/>
            <person name="Brown C.T."/>
            <person name="Hug L.A."/>
            <person name="Sharon I."/>
            <person name="Castelle C.J."/>
            <person name="Probst A.J."/>
            <person name="Thomas B.C."/>
            <person name="Singh A."/>
            <person name="Wilkins M.J."/>
            <person name="Karaoz U."/>
            <person name="Brodie E.L."/>
            <person name="Williams K.H."/>
            <person name="Hubbard S.S."/>
            <person name="Banfield J.F."/>
        </authorList>
    </citation>
    <scope>NUCLEOTIDE SEQUENCE [LARGE SCALE GENOMIC DNA]</scope>
</reference>
<accession>A0A1F7WNY6</accession>
<organism evidence="1 2">
    <name type="scientific">Candidatus Woesebacteria bacterium GWA1_42_12</name>
    <dbReference type="NCBI Taxonomy" id="1802472"/>
    <lineage>
        <taxon>Bacteria</taxon>
        <taxon>Candidatus Woeseibacteriota</taxon>
    </lineage>
</organism>
<dbReference type="Proteomes" id="UP000177091">
    <property type="component" value="Unassembled WGS sequence"/>
</dbReference>
<name>A0A1F7WNY6_9BACT</name>
<proteinExistence type="predicted"/>
<evidence type="ECO:0000313" key="1">
    <source>
        <dbReference type="EMBL" id="OGM04564.1"/>
    </source>
</evidence>
<comment type="caution">
    <text evidence="1">The sequence shown here is derived from an EMBL/GenBank/DDBJ whole genome shotgun (WGS) entry which is preliminary data.</text>
</comment>
<gene>
    <name evidence="1" type="ORF">A2112_00865</name>
</gene>
<dbReference type="EMBL" id="MGFK01000010">
    <property type="protein sequence ID" value="OGM04564.1"/>
    <property type="molecule type" value="Genomic_DNA"/>
</dbReference>
<evidence type="ECO:0000313" key="2">
    <source>
        <dbReference type="Proteomes" id="UP000177091"/>
    </source>
</evidence>
<dbReference type="AlphaFoldDB" id="A0A1F7WNY6"/>
<sequence>MADATYMSKLEILSHLPRQPIPTPRQLENSIRAIGSSTDQRTDRYKNMRDQAQSNEADWKLQVRTVRQVFRSIASRAR</sequence>